<evidence type="ECO:0000313" key="2">
    <source>
        <dbReference type="EMBL" id="AFN10605.1"/>
    </source>
</evidence>
<reference evidence="2" key="1">
    <citation type="submission" date="2012-02" db="EMBL/GenBank/DDBJ databases">
        <title>Complete nucleotide sequence of Paracoccus marcusii OS22 plasmid pMOS6.</title>
        <authorList>
            <person name="Maj A."/>
            <person name="Bartosik D."/>
        </authorList>
    </citation>
    <scope>NUCLEOTIDE SEQUENCE</scope>
    <source>
        <strain evidence="2">OS22</strain>
        <plasmid evidence="2">pMOS6</plasmid>
    </source>
</reference>
<dbReference type="EMBL" id="JQ678602">
    <property type="protein sequence ID" value="AFN10605.1"/>
    <property type="molecule type" value="Genomic_DNA"/>
</dbReference>
<sequence length="51" mass="5729">MEIGYARVSRGDSQDLNPQLRTLRDAGCNPIYQTLLHEGSPGFTSRVQRHS</sequence>
<name>I6VBS8_9RHOB</name>
<evidence type="ECO:0000259" key="1">
    <source>
        <dbReference type="PROSITE" id="PS51736"/>
    </source>
</evidence>
<keyword evidence="2" id="KW-0614">Plasmid</keyword>
<protein>
    <recommendedName>
        <fullName evidence="1">Resolvase/invertase-type recombinase catalytic domain-containing protein</fullName>
    </recommendedName>
</protein>
<dbReference type="AlphaFoldDB" id="I6VBS8"/>
<dbReference type="GO" id="GO:0000150">
    <property type="term" value="F:DNA strand exchange activity"/>
    <property type="evidence" value="ECO:0007669"/>
    <property type="project" value="InterPro"/>
</dbReference>
<geneLocation type="plasmid" evidence="2">
    <name>pMOS6</name>
</geneLocation>
<dbReference type="InterPro" id="IPR006119">
    <property type="entry name" value="Resolv_N"/>
</dbReference>
<dbReference type="GO" id="GO:0003677">
    <property type="term" value="F:DNA binding"/>
    <property type="evidence" value="ECO:0007669"/>
    <property type="project" value="InterPro"/>
</dbReference>
<dbReference type="PROSITE" id="PS51736">
    <property type="entry name" value="RECOMBINASES_3"/>
    <property type="match status" value="1"/>
</dbReference>
<organism evidence="2">
    <name type="scientific">Paracoccus marcusii</name>
    <dbReference type="NCBI Taxonomy" id="59779"/>
    <lineage>
        <taxon>Bacteria</taxon>
        <taxon>Pseudomonadati</taxon>
        <taxon>Pseudomonadota</taxon>
        <taxon>Alphaproteobacteria</taxon>
        <taxon>Rhodobacterales</taxon>
        <taxon>Paracoccaceae</taxon>
        <taxon>Paracoccus</taxon>
    </lineage>
</organism>
<feature type="domain" description="Resolvase/invertase-type recombinase catalytic" evidence="1">
    <location>
        <begin position="1"/>
        <end position="51"/>
    </location>
</feature>
<proteinExistence type="predicted"/>
<accession>I6VBS8</accession>